<protein>
    <recommendedName>
        <fullName evidence="1">G domain-containing protein</fullName>
    </recommendedName>
</protein>
<dbReference type="InterPro" id="IPR027417">
    <property type="entry name" value="P-loop_NTPase"/>
</dbReference>
<dbReference type="Proteomes" id="UP000663828">
    <property type="component" value="Unassembled WGS sequence"/>
</dbReference>
<feature type="domain" description="G" evidence="1">
    <location>
        <begin position="85"/>
        <end position="149"/>
    </location>
</feature>
<evidence type="ECO:0000313" key="3">
    <source>
        <dbReference type="Proteomes" id="UP000663828"/>
    </source>
</evidence>
<name>A0A814UR11_ADIRI</name>
<organism evidence="2 3">
    <name type="scientific">Adineta ricciae</name>
    <name type="common">Rotifer</name>
    <dbReference type="NCBI Taxonomy" id="249248"/>
    <lineage>
        <taxon>Eukaryota</taxon>
        <taxon>Metazoa</taxon>
        <taxon>Spiralia</taxon>
        <taxon>Gnathifera</taxon>
        <taxon>Rotifera</taxon>
        <taxon>Eurotatoria</taxon>
        <taxon>Bdelloidea</taxon>
        <taxon>Adinetida</taxon>
        <taxon>Adinetidae</taxon>
        <taxon>Adineta</taxon>
    </lineage>
</organism>
<dbReference type="CDD" id="cd00882">
    <property type="entry name" value="Ras_like_GTPase"/>
    <property type="match status" value="1"/>
</dbReference>
<proteinExistence type="predicted"/>
<dbReference type="GO" id="GO:0005525">
    <property type="term" value="F:GTP binding"/>
    <property type="evidence" value="ECO:0007669"/>
    <property type="project" value="InterPro"/>
</dbReference>
<comment type="caution">
    <text evidence="2">The sequence shown here is derived from an EMBL/GenBank/DDBJ whole genome shotgun (WGS) entry which is preliminary data.</text>
</comment>
<dbReference type="Pfam" id="PF01926">
    <property type="entry name" value="MMR_HSR1"/>
    <property type="match status" value="1"/>
</dbReference>
<sequence>MAMLLPFLSDIGQALVGALLNHKQNEQPNKSSEVARLREELDRYKARFAELMCRFHTLIKEIRETKIEIFEDKPNHSNRVKGKNIGLFGQKSTGKSIMLNTPLGKQVVVTGYGETTQEITPYNHEKFTLWDVPGRNDEVSYFSLTRRLILIQSIVKKNSSMMKLLDEIGLEYDIVFNKFDVVKEKER</sequence>
<keyword evidence="3" id="KW-1185">Reference proteome</keyword>
<reference evidence="2" key="1">
    <citation type="submission" date="2021-02" db="EMBL/GenBank/DDBJ databases">
        <authorList>
            <person name="Nowell W R."/>
        </authorList>
    </citation>
    <scope>NUCLEOTIDE SEQUENCE</scope>
</reference>
<dbReference type="InterPro" id="IPR006073">
    <property type="entry name" value="GTP-bd"/>
</dbReference>
<dbReference type="EMBL" id="CAJNOR010001656">
    <property type="protein sequence ID" value="CAF1178987.1"/>
    <property type="molecule type" value="Genomic_DNA"/>
</dbReference>
<dbReference type="Gene3D" id="3.40.50.300">
    <property type="entry name" value="P-loop containing nucleotide triphosphate hydrolases"/>
    <property type="match status" value="1"/>
</dbReference>
<accession>A0A814UR11</accession>
<evidence type="ECO:0000313" key="2">
    <source>
        <dbReference type="EMBL" id="CAF1178987.1"/>
    </source>
</evidence>
<dbReference type="AlphaFoldDB" id="A0A814UR11"/>
<gene>
    <name evidence="2" type="ORF">XAT740_LOCUS22467</name>
</gene>
<evidence type="ECO:0000259" key="1">
    <source>
        <dbReference type="Pfam" id="PF01926"/>
    </source>
</evidence>
<dbReference type="SUPFAM" id="SSF52540">
    <property type="entry name" value="P-loop containing nucleoside triphosphate hydrolases"/>
    <property type="match status" value="1"/>
</dbReference>